<dbReference type="Pfam" id="PF13377">
    <property type="entry name" value="Peripla_BP_3"/>
    <property type="match status" value="1"/>
</dbReference>
<feature type="domain" description="HTH lacI-type" evidence="5">
    <location>
        <begin position="2"/>
        <end position="56"/>
    </location>
</feature>
<evidence type="ECO:0000256" key="2">
    <source>
        <dbReference type="ARBA" id="ARBA00023015"/>
    </source>
</evidence>
<keyword evidence="3 6" id="KW-0238">DNA-binding</keyword>
<proteinExistence type="predicted"/>
<dbReference type="EMBL" id="BAAAWD010000007">
    <property type="protein sequence ID" value="GAA3005913.1"/>
    <property type="molecule type" value="Genomic_DNA"/>
</dbReference>
<gene>
    <name evidence="6" type="ORF">GCM10017559_29620</name>
</gene>
<dbReference type="PRINTS" id="PR00036">
    <property type="entry name" value="HTHLACI"/>
</dbReference>
<dbReference type="InterPro" id="IPR028082">
    <property type="entry name" value="Peripla_BP_I"/>
</dbReference>
<dbReference type="PANTHER" id="PTHR30146">
    <property type="entry name" value="LACI-RELATED TRANSCRIPTIONAL REPRESSOR"/>
    <property type="match status" value="1"/>
</dbReference>
<keyword evidence="4" id="KW-0804">Transcription</keyword>
<dbReference type="Gene3D" id="1.10.260.40">
    <property type="entry name" value="lambda repressor-like DNA-binding domains"/>
    <property type="match status" value="1"/>
</dbReference>
<accession>A0ABP6KH87</accession>
<dbReference type="InterPro" id="IPR010982">
    <property type="entry name" value="Lambda_DNA-bd_dom_sf"/>
</dbReference>
<dbReference type="Proteomes" id="UP001499930">
    <property type="component" value="Unassembled WGS sequence"/>
</dbReference>
<evidence type="ECO:0000256" key="3">
    <source>
        <dbReference type="ARBA" id="ARBA00023125"/>
    </source>
</evidence>
<dbReference type="SMART" id="SM00354">
    <property type="entry name" value="HTH_LACI"/>
    <property type="match status" value="1"/>
</dbReference>
<keyword evidence="1" id="KW-0678">Repressor</keyword>
<evidence type="ECO:0000256" key="4">
    <source>
        <dbReference type="ARBA" id="ARBA00023163"/>
    </source>
</evidence>
<keyword evidence="2" id="KW-0805">Transcription regulation</keyword>
<keyword evidence="7" id="KW-1185">Reference proteome</keyword>
<dbReference type="PROSITE" id="PS00356">
    <property type="entry name" value="HTH_LACI_1"/>
    <property type="match status" value="1"/>
</dbReference>
<evidence type="ECO:0000313" key="7">
    <source>
        <dbReference type="Proteomes" id="UP001499930"/>
    </source>
</evidence>
<evidence type="ECO:0000256" key="1">
    <source>
        <dbReference type="ARBA" id="ARBA00022491"/>
    </source>
</evidence>
<dbReference type="PROSITE" id="PS50932">
    <property type="entry name" value="HTH_LACI_2"/>
    <property type="match status" value="1"/>
</dbReference>
<protein>
    <submittedName>
        <fullName evidence="6">LacI family DNA-binding transcriptional regulator</fullName>
    </submittedName>
</protein>
<name>A0ABP6KH87_9ACTN</name>
<dbReference type="SUPFAM" id="SSF47413">
    <property type="entry name" value="lambda repressor-like DNA-binding domains"/>
    <property type="match status" value="1"/>
</dbReference>
<dbReference type="RefSeq" id="WP_344894392.1">
    <property type="nucleotide sequence ID" value="NZ_BAAAWD010000007.1"/>
</dbReference>
<dbReference type="Pfam" id="PF00356">
    <property type="entry name" value="LacI"/>
    <property type="match status" value="1"/>
</dbReference>
<comment type="caution">
    <text evidence="6">The sequence shown here is derived from an EMBL/GenBank/DDBJ whole genome shotgun (WGS) entry which is preliminary data.</text>
</comment>
<dbReference type="InterPro" id="IPR046335">
    <property type="entry name" value="LacI/GalR-like_sensor"/>
</dbReference>
<sequence>MATMADVAREAGVSVSTVSHVINGTRFVADGTRERVLAAVESTGYAAGTLARSLVASGTKSIGLAISAISNFYFADLVAALESQVRLAGYTLLLTETHDDPEEELRVVQALHQRRVDGILLATEAQGPGSPSLRYLSQLNIPTVLVDRCASPRFDQVGTENVESSAHLVLHLARRGHRRIGMIAGQDGLSTSTERFQGYQAGLARAGLALDPRLVRTGRSNAETAEVAVGALMDLAEPPTALFVANNHMTIGVMRALDRRGVRVPEDVALTVFDDFEWASIFHPRLTAIAQPIREIAVRSVRLLAERIADPDQPPRTVRLRPRFMHRDSCGCVHRTPRHGRATTSHDADP</sequence>
<reference evidence="7" key="1">
    <citation type="journal article" date="2019" name="Int. J. Syst. Evol. Microbiol.">
        <title>The Global Catalogue of Microorganisms (GCM) 10K type strain sequencing project: providing services to taxonomists for standard genome sequencing and annotation.</title>
        <authorList>
            <consortium name="The Broad Institute Genomics Platform"/>
            <consortium name="The Broad Institute Genome Sequencing Center for Infectious Disease"/>
            <person name="Wu L."/>
            <person name="Ma J."/>
        </authorList>
    </citation>
    <scope>NUCLEOTIDE SEQUENCE [LARGE SCALE GENOMIC DNA]</scope>
    <source>
        <strain evidence="7">JCM 3106</strain>
    </source>
</reference>
<evidence type="ECO:0000313" key="6">
    <source>
        <dbReference type="EMBL" id="GAA3005913.1"/>
    </source>
</evidence>
<dbReference type="GO" id="GO:0003677">
    <property type="term" value="F:DNA binding"/>
    <property type="evidence" value="ECO:0007669"/>
    <property type="project" value="UniProtKB-KW"/>
</dbReference>
<dbReference type="InterPro" id="IPR000843">
    <property type="entry name" value="HTH_LacI"/>
</dbReference>
<evidence type="ECO:0000259" key="5">
    <source>
        <dbReference type="PROSITE" id="PS50932"/>
    </source>
</evidence>
<dbReference type="Gene3D" id="3.40.50.2300">
    <property type="match status" value="2"/>
</dbReference>
<dbReference type="PANTHER" id="PTHR30146:SF148">
    <property type="entry name" value="HTH-TYPE TRANSCRIPTIONAL REPRESSOR PURR-RELATED"/>
    <property type="match status" value="1"/>
</dbReference>
<dbReference type="SUPFAM" id="SSF53822">
    <property type="entry name" value="Periplasmic binding protein-like I"/>
    <property type="match status" value="1"/>
</dbReference>
<dbReference type="CDD" id="cd01392">
    <property type="entry name" value="HTH_LacI"/>
    <property type="match status" value="1"/>
</dbReference>
<dbReference type="CDD" id="cd06267">
    <property type="entry name" value="PBP1_LacI_sugar_binding-like"/>
    <property type="match status" value="1"/>
</dbReference>
<organism evidence="6 7">
    <name type="scientific">Streptosporangium longisporum</name>
    <dbReference type="NCBI Taxonomy" id="46187"/>
    <lineage>
        <taxon>Bacteria</taxon>
        <taxon>Bacillati</taxon>
        <taxon>Actinomycetota</taxon>
        <taxon>Actinomycetes</taxon>
        <taxon>Streptosporangiales</taxon>
        <taxon>Streptosporangiaceae</taxon>
        <taxon>Streptosporangium</taxon>
    </lineage>
</organism>